<evidence type="ECO:0000313" key="7">
    <source>
        <dbReference type="EMBL" id="KOB66122.1"/>
    </source>
</evidence>
<dbReference type="Pfam" id="PF00089">
    <property type="entry name" value="Trypsin"/>
    <property type="match status" value="1"/>
</dbReference>
<dbReference type="Gene3D" id="2.40.10.10">
    <property type="entry name" value="Trypsin-like serine proteases"/>
    <property type="match status" value="1"/>
</dbReference>
<keyword evidence="8" id="KW-1185">Reference proteome</keyword>
<dbReference type="PANTHER" id="PTHR24252:SF7">
    <property type="entry name" value="HYALIN"/>
    <property type="match status" value="1"/>
</dbReference>
<dbReference type="InterPro" id="IPR009003">
    <property type="entry name" value="Peptidase_S1_PA"/>
</dbReference>
<evidence type="ECO:0000259" key="6">
    <source>
        <dbReference type="PROSITE" id="PS50240"/>
    </source>
</evidence>
<evidence type="ECO:0000313" key="8">
    <source>
        <dbReference type="Proteomes" id="UP000037510"/>
    </source>
</evidence>
<comment type="caution">
    <text evidence="7">The sequence shown here is derived from an EMBL/GenBank/DDBJ whole genome shotgun (WGS) entry which is preliminary data.</text>
</comment>
<proteinExistence type="predicted"/>
<keyword evidence="3" id="KW-0732">Signal</keyword>
<dbReference type="PANTHER" id="PTHR24252">
    <property type="entry name" value="ACROSIN-RELATED"/>
    <property type="match status" value="1"/>
</dbReference>
<dbReference type="FunFam" id="2.40.10.10:FF:000054">
    <property type="entry name" value="Complement C1r subcomponent"/>
    <property type="match status" value="1"/>
</dbReference>
<feature type="domain" description="Peptidase S1" evidence="6">
    <location>
        <begin position="1"/>
        <end position="134"/>
    </location>
</feature>
<evidence type="ECO:0000256" key="3">
    <source>
        <dbReference type="ARBA" id="ARBA00022729"/>
    </source>
</evidence>
<dbReference type="PROSITE" id="PS50240">
    <property type="entry name" value="TRYPSIN_DOM"/>
    <property type="match status" value="1"/>
</dbReference>
<dbReference type="InterPro" id="IPR001254">
    <property type="entry name" value="Trypsin_dom"/>
</dbReference>
<dbReference type="Proteomes" id="UP000037510">
    <property type="component" value="Unassembled WGS sequence"/>
</dbReference>
<dbReference type="InterPro" id="IPR043504">
    <property type="entry name" value="Peptidase_S1_PA_chymotrypsin"/>
</dbReference>
<dbReference type="GO" id="GO:0006508">
    <property type="term" value="P:proteolysis"/>
    <property type="evidence" value="ECO:0007669"/>
    <property type="project" value="InterPro"/>
</dbReference>
<keyword evidence="5" id="KW-0325">Glycoprotein</keyword>
<dbReference type="InterPro" id="IPR033116">
    <property type="entry name" value="TRYPSIN_SER"/>
</dbReference>
<protein>
    <submittedName>
        <fullName evidence="7">Hemolymph proteinase 6</fullName>
    </submittedName>
</protein>
<dbReference type="EMBL" id="JTDY01006303">
    <property type="protein sequence ID" value="KOB66122.1"/>
    <property type="molecule type" value="Genomic_DNA"/>
</dbReference>
<dbReference type="GO" id="GO:0005576">
    <property type="term" value="C:extracellular region"/>
    <property type="evidence" value="ECO:0007669"/>
    <property type="project" value="UniProtKB-SubCell"/>
</dbReference>
<evidence type="ECO:0000256" key="1">
    <source>
        <dbReference type="ARBA" id="ARBA00004613"/>
    </source>
</evidence>
<evidence type="ECO:0000256" key="5">
    <source>
        <dbReference type="ARBA" id="ARBA00023180"/>
    </source>
</evidence>
<dbReference type="AlphaFoldDB" id="A0A0L7KS74"/>
<reference evidence="7 8" key="1">
    <citation type="journal article" date="2015" name="Genome Biol. Evol.">
        <title>The genome of winter moth (Operophtera brumata) provides a genomic perspective on sexual dimorphism and phenology.</title>
        <authorList>
            <person name="Derks M.F."/>
            <person name="Smit S."/>
            <person name="Salis L."/>
            <person name="Schijlen E."/>
            <person name="Bossers A."/>
            <person name="Mateman C."/>
            <person name="Pijl A.S."/>
            <person name="de Ridder D."/>
            <person name="Groenen M.A."/>
            <person name="Visser M.E."/>
            <person name="Megens H.J."/>
        </authorList>
    </citation>
    <scope>NUCLEOTIDE SEQUENCE [LARGE SCALE GENOMIC DNA]</scope>
    <source>
        <strain evidence="7">WM2013NL</strain>
        <tissue evidence="7">Head and thorax</tissue>
    </source>
</reference>
<dbReference type="STRING" id="104452.A0A0L7KS74"/>
<keyword evidence="2" id="KW-0964">Secreted</keyword>
<name>A0A0L7KS74_OPEBR</name>
<keyword evidence="4" id="KW-1015">Disulfide bond</keyword>
<evidence type="ECO:0000256" key="4">
    <source>
        <dbReference type="ARBA" id="ARBA00023157"/>
    </source>
</evidence>
<dbReference type="SMART" id="SM00020">
    <property type="entry name" value="Tryp_SPc"/>
    <property type="match status" value="1"/>
</dbReference>
<accession>A0A0L7KS74</accession>
<dbReference type="SUPFAM" id="SSF50494">
    <property type="entry name" value="Trypsin-like serine proteases"/>
    <property type="match status" value="1"/>
</dbReference>
<dbReference type="PROSITE" id="PS00135">
    <property type="entry name" value="TRYPSIN_SER"/>
    <property type="match status" value="1"/>
</dbReference>
<evidence type="ECO:0000256" key="2">
    <source>
        <dbReference type="ARBA" id="ARBA00022525"/>
    </source>
</evidence>
<comment type="subcellular location">
    <subcellularLocation>
        <location evidence="1">Secreted</location>
    </subcellularLocation>
</comment>
<dbReference type="GO" id="GO:0004252">
    <property type="term" value="F:serine-type endopeptidase activity"/>
    <property type="evidence" value="ECO:0007669"/>
    <property type="project" value="InterPro"/>
</dbReference>
<sequence length="136" mass="14736">MSSPCLTSVNFKVYFSFTSDQIRKTEHIGNAKSTILLKASVSAVKSDKCGESYSNWRKLPQGIVDNQLCAGDPKGLKDTCQGDSGGPLQVSLSNVTTVYKVVGITSFGRGCGSYVPGVYTRVAKYVDWIESVVWPQ</sequence>
<gene>
    <name evidence="7" type="ORF">OBRU01_21912</name>
</gene>
<organism evidence="7 8">
    <name type="scientific">Operophtera brumata</name>
    <name type="common">Winter moth</name>
    <name type="synonym">Phalaena brumata</name>
    <dbReference type="NCBI Taxonomy" id="104452"/>
    <lineage>
        <taxon>Eukaryota</taxon>
        <taxon>Metazoa</taxon>
        <taxon>Ecdysozoa</taxon>
        <taxon>Arthropoda</taxon>
        <taxon>Hexapoda</taxon>
        <taxon>Insecta</taxon>
        <taxon>Pterygota</taxon>
        <taxon>Neoptera</taxon>
        <taxon>Endopterygota</taxon>
        <taxon>Lepidoptera</taxon>
        <taxon>Glossata</taxon>
        <taxon>Ditrysia</taxon>
        <taxon>Geometroidea</taxon>
        <taxon>Geometridae</taxon>
        <taxon>Larentiinae</taxon>
        <taxon>Operophtera</taxon>
    </lineage>
</organism>